<name>A0A7T7XK08_9SPIR</name>
<sequence length="135" mass="15191">MDSALEQRIVKLYVNKAYRTRILHELETPQKRSRVLHRLCHNYTDILKSQVMNPLVVSDAKERTAVILRHGGQKENCYVLSLLKNYDGIFLPLTAAMNAVAGNGMAALIYCGNGIAYFEAEQVQGPPPRFLLMGE</sequence>
<evidence type="ECO:0000313" key="1">
    <source>
        <dbReference type="EMBL" id="QQO07720.1"/>
    </source>
</evidence>
<evidence type="ECO:0000313" key="2">
    <source>
        <dbReference type="Proteomes" id="UP000595917"/>
    </source>
</evidence>
<organism evidence="1 2">
    <name type="scientific">Breznakiella homolactica</name>
    <dbReference type="NCBI Taxonomy" id="2798577"/>
    <lineage>
        <taxon>Bacteria</taxon>
        <taxon>Pseudomonadati</taxon>
        <taxon>Spirochaetota</taxon>
        <taxon>Spirochaetia</taxon>
        <taxon>Spirochaetales</taxon>
        <taxon>Breznakiellaceae</taxon>
        <taxon>Breznakiella</taxon>
    </lineage>
</organism>
<keyword evidence="2" id="KW-1185">Reference proteome</keyword>
<dbReference type="AlphaFoldDB" id="A0A7T7XK08"/>
<reference evidence="1" key="1">
    <citation type="submission" date="2021-01" db="EMBL/GenBank/DDBJ databases">
        <title>Description of Breznakiella homolactica.</title>
        <authorList>
            <person name="Song Y."/>
            <person name="Brune A."/>
        </authorList>
    </citation>
    <scope>NUCLEOTIDE SEQUENCE</scope>
    <source>
        <strain evidence="1">RmG30</strain>
    </source>
</reference>
<dbReference type="EMBL" id="CP067089">
    <property type="protein sequence ID" value="QQO07720.1"/>
    <property type="molecule type" value="Genomic_DNA"/>
</dbReference>
<accession>A0A7T7XK08</accession>
<proteinExistence type="predicted"/>
<protein>
    <submittedName>
        <fullName evidence="1">Uncharacterized protein</fullName>
    </submittedName>
</protein>
<dbReference type="RefSeq" id="WP_215625026.1">
    <property type="nucleotide sequence ID" value="NZ_CP067089.2"/>
</dbReference>
<gene>
    <name evidence="1" type="ORF">JFL75_12275</name>
</gene>
<dbReference type="Proteomes" id="UP000595917">
    <property type="component" value="Chromosome"/>
</dbReference>
<dbReference type="KEGG" id="bhc:JFL75_12275"/>